<dbReference type="Gene3D" id="3.40.50.2000">
    <property type="entry name" value="Glycogen Phosphorylase B"/>
    <property type="match status" value="1"/>
</dbReference>
<dbReference type="EMBL" id="JAMQJY010000001">
    <property type="protein sequence ID" value="MCM2675066.1"/>
    <property type="molecule type" value="Genomic_DNA"/>
</dbReference>
<feature type="domain" description="Glycosyl transferase family 28 C-terminal" evidence="5">
    <location>
        <begin position="203"/>
        <end position="355"/>
    </location>
</feature>
<comment type="caution">
    <text evidence="7">The sequence shown here is derived from an EMBL/GenBank/DDBJ whole genome shotgun (WGS) entry which is preliminary data.</text>
</comment>
<dbReference type="InterPro" id="IPR050519">
    <property type="entry name" value="Glycosyltransf_28_UgtP"/>
</dbReference>
<accession>A0ABT0XGM6</accession>
<keyword evidence="3" id="KW-0328">Glycosyltransferase</keyword>
<evidence type="ECO:0000259" key="6">
    <source>
        <dbReference type="Pfam" id="PF06925"/>
    </source>
</evidence>
<sequence length="384" mass="43292">MHTEPLILHVSIGYGHTKTATILSNELKKQTNFQPQILDLFSLLPRWQSEFIRTSYYKLIKNAPSIWGTLYHNTAKSETTYVTHDLLATVFYSKLALILADPEIPFIISTHTYVTRIIAIWKQKLGIHTPLYHICTDFGFHQLAIHSEVTGYFLSGLATLPPSLEQDKSVYSYGIPVEKDQDQVISKSVRRSMFGFTEDEQIVMIAGGGEGIAPYESILESLQVLSNLTILCMTGTNEQVHPYNHASKQGHSIHFISFTEHFSNYVHLSDVLITKAGGQTLAHALTTDTPVVLYQPIQGQEVENAQLLKDKKAAIYARNSHQLLDAVYTFLNNPAARLVYLQQAQSISKPNATQKIIHQITHQHQAYDLEEPFFHVGVKSIAEY</sequence>
<evidence type="ECO:0000256" key="1">
    <source>
        <dbReference type="ARBA" id="ARBA00004370"/>
    </source>
</evidence>
<evidence type="ECO:0000256" key="4">
    <source>
        <dbReference type="ARBA" id="ARBA00022679"/>
    </source>
</evidence>
<proteinExistence type="inferred from homology"/>
<dbReference type="InterPro" id="IPR009695">
    <property type="entry name" value="Diacylglyc_glucosyltr_N"/>
</dbReference>
<protein>
    <recommendedName>
        <fullName evidence="9">UDP-N-acetylglucosamine:LPS N-acetylglucosamine transferase</fullName>
    </recommendedName>
</protein>
<dbReference type="PANTHER" id="PTHR43025">
    <property type="entry name" value="MONOGALACTOSYLDIACYLGLYCEROL SYNTHASE"/>
    <property type="match status" value="1"/>
</dbReference>
<dbReference type="Pfam" id="PF04101">
    <property type="entry name" value="Glyco_tran_28_C"/>
    <property type="match status" value="1"/>
</dbReference>
<keyword evidence="4" id="KW-0808">Transferase</keyword>
<evidence type="ECO:0000259" key="5">
    <source>
        <dbReference type="Pfam" id="PF04101"/>
    </source>
</evidence>
<name>A0ABT0XGM6_9BACI</name>
<evidence type="ECO:0000256" key="3">
    <source>
        <dbReference type="ARBA" id="ARBA00022676"/>
    </source>
</evidence>
<feature type="domain" description="Diacylglycerol glucosyltransferase N-terminal" evidence="6">
    <location>
        <begin position="16"/>
        <end position="177"/>
    </location>
</feature>
<dbReference type="InterPro" id="IPR007235">
    <property type="entry name" value="Glyco_trans_28_C"/>
</dbReference>
<keyword evidence="8" id="KW-1185">Reference proteome</keyword>
<dbReference type="Proteomes" id="UP001203665">
    <property type="component" value="Unassembled WGS sequence"/>
</dbReference>
<comment type="similarity">
    <text evidence="2">Belongs to the glycosyltransferase 28 family.</text>
</comment>
<comment type="subcellular location">
    <subcellularLocation>
        <location evidence="1">Membrane</location>
    </subcellularLocation>
</comment>
<gene>
    <name evidence="7" type="ORF">NDM98_05905</name>
</gene>
<organism evidence="7 8">
    <name type="scientific">Alkalicoccobacillus plakortidis</name>
    <dbReference type="NCBI Taxonomy" id="444060"/>
    <lineage>
        <taxon>Bacteria</taxon>
        <taxon>Bacillati</taxon>
        <taxon>Bacillota</taxon>
        <taxon>Bacilli</taxon>
        <taxon>Bacillales</taxon>
        <taxon>Bacillaceae</taxon>
        <taxon>Alkalicoccobacillus</taxon>
    </lineage>
</organism>
<dbReference type="Pfam" id="PF06925">
    <property type="entry name" value="MGDG_synth"/>
    <property type="match status" value="1"/>
</dbReference>
<evidence type="ECO:0000313" key="8">
    <source>
        <dbReference type="Proteomes" id="UP001203665"/>
    </source>
</evidence>
<dbReference type="RefSeq" id="WP_251605274.1">
    <property type="nucleotide sequence ID" value="NZ_JAMQJY010000001.1"/>
</dbReference>
<evidence type="ECO:0008006" key="9">
    <source>
        <dbReference type="Google" id="ProtNLM"/>
    </source>
</evidence>
<reference evidence="7" key="1">
    <citation type="submission" date="2022-06" db="EMBL/GenBank/DDBJ databases">
        <title>Alkalicoccobacillus porphyridii sp. nov., isolated from a marine red alga, Porphyridium purpureum and reclassification of Shouchella plakortidis and Shouchella gibsonii as Alkalicoccobacillus plakortidis comb. nov. and Alkalicoccobacillus gibsonii comb. nov.</title>
        <authorList>
            <person name="Kim K.H."/>
            <person name="Lee J.K."/>
            <person name="Han D.M."/>
            <person name="Baek J.H."/>
            <person name="Jeon C.O."/>
        </authorList>
    </citation>
    <scope>NUCLEOTIDE SEQUENCE</scope>
    <source>
        <strain evidence="7">DSM 19153</strain>
    </source>
</reference>
<dbReference type="SUPFAM" id="SSF53756">
    <property type="entry name" value="UDP-Glycosyltransferase/glycogen phosphorylase"/>
    <property type="match status" value="1"/>
</dbReference>
<evidence type="ECO:0000313" key="7">
    <source>
        <dbReference type="EMBL" id="MCM2675066.1"/>
    </source>
</evidence>
<evidence type="ECO:0000256" key="2">
    <source>
        <dbReference type="ARBA" id="ARBA00006962"/>
    </source>
</evidence>
<dbReference type="PANTHER" id="PTHR43025:SF3">
    <property type="entry name" value="MONOGALACTOSYLDIACYLGLYCEROL SYNTHASE 1, CHLOROPLASTIC"/>
    <property type="match status" value="1"/>
</dbReference>